<dbReference type="Pfam" id="PF04166">
    <property type="entry name" value="PdxA"/>
    <property type="match status" value="1"/>
</dbReference>
<dbReference type="SUPFAM" id="SSF53659">
    <property type="entry name" value="Isocitrate/Isopropylmalate dehydrogenase-like"/>
    <property type="match status" value="1"/>
</dbReference>
<dbReference type="AlphaFoldDB" id="A0A1T5EBY3"/>
<protein>
    <submittedName>
        <fullName evidence="4">4-hydroxythreonine-4-phosphate dehydrogenase</fullName>
    </submittedName>
</protein>
<dbReference type="PANTHER" id="PTHR30004:SF6">
    <property type="entry name" value="D-THREONATE 4-PHOSPHATE DEHYDROGENASE"/>
    <property type="match status" value="1"/>
</dbReference>
<dbReference type="Gene3D" id="3.40.718.10">
    <property type="entry name" value="Isopropylmalate Dehydrogenase"/>
    <property type="match status" value="1"/>
</dbReference>
<dbReference type="GO" id="GO:0016491">
    <property type="term" value="F:oxidoreductase activity"/>
    <property type="evidence" value="ECO:0007669"/>
    <property type="project" value="UniProtKB-KW"/>
</dbReference>
<evidence type="ECO:0000313" key="4">
    <source>
        <dbReference type="EMBL" id="SKB81458.1"/>
    </source>
</evidence>
<keyword evidence="1" id="KW-0479">Metal-binding</keyword>
<dbReference type="EMBL" id="FUYQ01000025">
    <property type="protein sequence ID" value="SKB81458.1"/>
    <property type="molecule type" value="Genomic_DNA"/>
</dbReference>
<dbReference type="NCBIfam" id="TIGR00557">
    <property type="entry name" value="pdxA"/>
    <property type="match status" value="1"/>
</dbReference>
<dbReference type="GO" id="GO:0046872">
    <property type="term" value="F:metal ion binding"/>
    <property type="evidence" value="ECO:0007669"/>
    <property type="project" value="UniProtKB-KW"/>
</dbReference>
<proteinExistence type="predicted"/>
<dbReference type="PANTHER" id="PTHR30004">
    <property type="entry name" value="4-HYDROXYTHREONINE-4-PHOSPHATE DEHYDROGENASE"/>
    <property type="match status" value="1"/>
</dbReference>
<accession>A0A1T5EBY3</accession>
<evidence type="ECO:0000256" key="1">
    <source>
        <dbReference type="ARBA" id="ARBA00022723"/>
    </source>
</evidence>
<reference evidence="5" key="1">
    <citation type="submission" date="2017-02" db="EMBL/GenBank/DDBJ databases">
        <authorList>
            <person name="Varghese N."/>
            <person name="Submissions S."/>
        </authorList>
    </citation>
    <scope>NUCLEOTIDE SEQUENCE [LARGE SCALE GENOMIC DNA]</scope>
    <source>
        <strain evidence="5">DSM 24967</strain>
    </source>
</reference>
<dbReference type="GO" id="GO:0051287">
    <property type="term" value="F:NAD binding"/>
    <property type="evidence" value="ECO:0007669"/>
    <property type="project" value="InterPro"/>
</dbReference>
<dbReference type="Proteomes" id="UP000190852">
    <property type="component" value="Unassembled WGS sequence"/>
</dbReference>
<keyword evidence="5" id="KW-1185">Reference proteome</keyword>
<organism evidence="4 5">
    <name type="scientific">Parabacteroides chartae</name>
    <dbReference type="NCBI Taxonomy" id="1037355"/>
    <lineage>
        <taxon>Bacteria</taxon>
        <taxon>Pseudomonadati</taxon>
        <taxon>Bacteroidota</taxon>
        <taxon>Bacteroidia</taxon>
        <taxon>Bacteroidales</taxon>
        <taxon>Tannerellaceae</taxon>
        <taxon>Parabacteroides</taxon>
    </lineage>
</organism>
<gene>
    <name evidence="4" type="ORF">SAMN05660349_02899</name>
</gene>
<evidence type="ECO:0000256" key="2">
    <source>
        <dbReference type="ARBA" id="ARBA00023002"/>
    </source>
</evidence>
<sequence>MEERLIRVGITHGDINGIGYEVILKTFSDIRIADLCTPIIYGSSKIAAYHRKVLEMQPVNISVINQAEDAGVNRINIINCADEESKVELGKSTEIAGEAAFKALEAACNDLKRGVIDVLVTAPINKHNIQNDQFHFPGHTEYLEEVFGVSGKKALMILMSNNLRVALVTGHLPLSEVVQNITKEDIKSKLSVFNQSLKQDFGIIKPRIAVLALNPHAGDNGLLGKEEETIIIPAMEEMDKQGVLSFGPYAADGFFGSQNYDKFDGVLAMYHDQGLAPFKALAMEEGVNYTAGLPIVRTSPAHGTAYDIAGKNMASEDSFRQALYTALDIYRCRKFYKEATVNPLRKQYFDKGGDNEKLDLTKDDAIDSI</sequence>
<evidence type="ECO:0000313" key="5">
    <source>
        <dbReference type="Proteomes" id="UP000190852"/>
    </source>
</evidence>
<name>A0A1T5EBY3_9BACT</name>
<evidence type="ECO:0000256" key="3">
    <source>
        <dbReference type="ARBA" id="ARBA00023027"/>
    </source>
</evidence>
<dbReference type="RefSeq" id="WP_079684311.1">
    <property type="nucleotide sequence ID" value="NZ_FUYQ01000025.1"/>
</dbReference>
<keyword evidence="2" id="KW-0560">Oxidoreductase</keyword>
<keyword evidence="3" id="KW-0520">NAD</keyword>
<dbReference type="InterPro" id="IPR005255">
    <property type="entry name" value="PdxA_fam"/>
</dbReference>